<dbReference type="NCBIfam" id="TIGR01891">
    <property type="entry name" value="amidohydrolases"/>
    <property type="match status" value="1"/>
</dbReference>
<dbReference type="Gene3D" id="3.40.630.10">
    <property type="entry name" value="Zn peptidases"/>
    <property type="match status" value="1"/>
</dbReference>
<sequence>MSSPTAAVLAPLPDLRPWVEDLYRHLHAHPELSMAEYETAARVVQEVSGMPSADELEVHTGIGGTGVAVVARNGEGPTVLLRADMDGLPVAEDTGLDYASTVTTTNAAGEQVPVMHACGHDTHVATLLAALRLLLEGREHWGGTVVAVFQPAEEQYNGADAMVADGLTDLLPRPDVALGQHVLPGAAGSVEVAPGPIMASCDDFRITLHGKGGHGSAPHTAIDPVVMAASLVMRLQTVVARQVSPQATAVVTVGRISAGTKTNIIPAQAVLEGTVRTYDADVAAHCLEVIERTARAEALAWGAPEPGFETFDHLPVTDNEPGATDRVRAALEAELGADRVGDFTPEMGSEDFGALPGAWGIPSCYWAFGAFDAEEWAAARERGTEQADFPDNHSAHFAPVLQPMLDTGVRAMVAAAMAWIGR</sequence>
<dbReference type="KEGG" id="serj:SGUI_0603"/>
<dbReference type="InterPro" id="IPR036264">
    <property type="entry name" value="Bact_exopeptidase_dim_dom"/>
</dbReference>
<dbReference type="PANTHER" id="PTHR11014">
    <property type="entry name" value="PEPTIDASE M20 FAMILY MEMBER"/>
    <property type="match status" value="1"/>
</dbReference>
<feature type="domain" description="Peptidase M20 dimerisation" evidence="3">
    <location>
        <begin position="204"/>
        <end position="299"/>
    </location>
</feature>
<dbReference type="Proteomes" id="UP000092482">
    <property type="component" value="Chromosome"/>
</dbReference>
<dbReference type="SUPFAM" id="SSF55031">
    <property type="entry name" value="Bacterial exopeptidase dimerisation domain"/>
    <property type="match status" value="1"/>
</dbReference>
<dbReference type="GO" id="GO:0050118">
    <property type="term" value="F:N-acetyldiaminopimelate deacetylase activity"/>
    <property type="evidence" value="ECO:0007669"/>
    <property type="project" value="UniProtKB-EC"/>
</dbReference>
<feature type="binding site" evidence="2">
    <location>
        <position position="118"/>
    </location>
    <ligand>
        <name>Mn(2+)</name>
        <dbReference type="ChEBI" id="CHEBI:29035"/>
        <label>2</label>
    </ligand>
</feature>
<dbReference type="InterPro" id="IPR011650">
    <property type="entry name" value="Peptidase_M20_dimer"/>
</dbReference>
<dbReference type="GO" id="GO:0019877">
    <property type="term" value="P:diaminopimelate biosynthetic process"/>
    <property type="evidence" value="ECO:0007669"/>
    <property type="project" value="UniProtKB-ARBA"/>
</dbReference>
<dbReference type="Pfam" id="PF01546">
    <property type="entry name" value="Peptidase_M20"/>
    <property type="match status" value="1"/>
</dbReference>
<feature type="binding site" evidence="2">
    <location>
        <position position="154"/>
    </location>
    <ligand>
        <name>Mn(2+)</name>
        <dbReference type="ChEBI" id="CHEBI:29035"/>
        <label>2</label>
    </ligand>
</feature>
<proteinExistence type="predicted"/>
<evidence type="ECO:0000256" key="1">
    <source>
        <dbReference type="ARBA" id="ARBA00022801"/>
    </source>
</evidence>
<reference evidence="4 5" key="1">
    <citation type="submission" date="2016-03" db="EMBL/GenBank/DDBJ databases">
        <title>Shallow-sea hydrothermal system.</title>
        <authorList>
            <person name="Tang K."/>
        </authorList>
    </citation>
    <scope>NUCLEOTIDE SEQUENCE [LARGE SCALE GENOMIC DNA]</scope>
    <source>
        <strain evidence="4 5">JLT9</strain>
    </source>
</reference>
<dbReference type="EC" id="3.5.1.47" evidence="4"/>
<feature type="binding site" evidence="2">
    <location>
        <position position="181"/>
    </location>
    <ligand>
        <name>Mn(2+)</name>
        <dbReference type="ChEBI" id="CHEBI:29035"/>
        <label>2</label>
    </ligand>
</feature>
<dbReference type="Pfam" id="PF07687">
    <property type="entry name" value="M20_dimer"/>
    <property type="match status" value="1"/>
</dbReference>
<protein>
    <submittedName>
        <fullName evidence="4">N-acetyl-L,L-diaminopimelate deacetylase</fullName>
        <ecNumber evidence="4">3.5.1.47</ecNumber>
    </submittedName>
</protein>
<keyword evidence="2" id="KW-0464">Manganese</keyword>
<evidence type="ECO:0000313" key="4">
    <source>
        <dbReference type="EMBL" id="ANS77999.1"/>
    </source>
</evidence>
<dbReference type="PIRSF" id="PIRSF005962">
    <property type="entry name" value="Pept_M20D_amidohydro"/>
    <property type="match status" value="1"/>
</dbReference>
<dbReference type="Gene3D" id="3.30.70.360">
    <property type="match status" value="1"/>
</dbReference>
<evidence type="ECO:0000259" key="3">
    <source>
        <dbReference type="Pfam" id="PF07687"/>
    </source>
</evidence>
<dbReference type="RefSeq" id="WP_066642671.1">
    <property type="nucleotide sequence ID" value="NZ_CP014989.1"/>
</dbReference>
<dbReference type="InterPro" id="IPR002933">
    <property type="entry name" value="Peptidase_M20"/>
</dbReference>
<organism evidence="4 5">
    <name type="scientific">Serinicoccus hydrothermalis</name>
    <dbReference type="NCBI Taxonomy" id="1758689"/>
    <lineage>
        <taxon>Bacteria</taxon>
        <taxon>Bacillati</taxon>
        <taxon>Actinomycetota</taxon>
        <taxon>Actinomycetes</taxon>
        <taxon>Micrococcales</taxon>
        <taxon>Ornithinimicrobiaceae</taxon>
        <taxon>Serinicoccus</taxon>
    </lineage>
</organism>
<feature type="binding site" evidence="2">
    <location>
        <position position="120"/>
    </location>
    <ligand>
        <name>Mn(2+)</name>
        <dbReference type="ChEBI" id="CHEBI:29035"/>
        <label>2</label>
    </ligand>
</feature>
<evidence type="ECO:0000256" key="2">
    <source>
        <dbReference type="PIRSR" id="PIRSR005962-1"/>
    </source>
</evidence>
<dbReference type="GO" id="GO:0046872">
    <property type="term" value="F:metal ion binding"/>
    <property type="evidence" value="ECO:0007669"/>
    <property type="project" value="UniProtKB-KW"/>
</dbReference>
<dbReference type="AlphaFoldDB" id="A0A1B1N994"/>
<dbReference type="EMBL" id="CP014989">
    <property type="protein sequence ID" value="ANS77999.1"/>
    <property type="molecule type" value="Genomic_DNA"/>
</dbReference>
<comment type="cofactor">
    <cofactor evidence="2">
        <name>Mn(2+)</name>
        <dbReference type="ChEBI" id="CHEBI:29035"/>
    </cofactor>
    <text evidence="2">The Mn(2+) ion enhances activity.</text>
</comment>
<dbReference type="PANTHER" id="PTHR11014:SF63">
    <property type="entry name" value="METALLOPEPTIDASE, PUTATIVE (AFU_ORTHOLOGUE AFUA_6G09600)-RELATED"/>
    <property type="match status" value="1"/>
</dbReference>
<keyword evidence="2" id="KW-0479">Metal-binding</keyword>
<dbReference type="PATRIC" id="fig|1758689.4.peg.614"/>
<dbReference type="FunFam" id="3.30.70.360:FF:000001">
    <property type="entry name" value="N-acetyldiaminopimelate deacetylase"/>
    <property type="match status" value="1"/>
</dbReference>
<gene>
    <name evidence="4" type="ORF">SGUI_0603</name>
</gene>
<dbReference type="SUPFAM" id="SSF53187">
    <property type="entry name" value="Zn-dependent exopeptidases"/>
    <property type="match status" value="1"/>
</dbReference>
<keyword evidence="5" id="KW-1185">Reference proteome</keyword>
<dbReference type="InterPro" id="IPR017439">
    <property type="entry name" value="Amidohydrolase"/>
</dbReference>
<dbReference type="STRING" id="1758689.SGUI_0603"/>
<evidence type="ECO:0000313" key="5">
    <source>
        <dbReference type="Proteomes" id="UP000092482"/>
    </source>
</evidence>
<accession>A0A1B1N994</accession>
<keyword evidence="1 4" id="KW-0378">Hydrolase</keyword>
<name>A0A1B1N994_9MICO</name>